<keyword evidence="5" id="KW-0862">Zinc</keyword>
<evidence type="ECO:0000256" key="5">
    <source>
        <dbReference type="ARBA" id="ARBA00022833"/>
    </source>
</evidence>
<feature type="domain" description="C2H2-type" evidence="9">
    <location>
        <begin position="79"/>
        <end position="106"/>
    </location>
</feature>
<evidence type="ECO:0000256" key="2">
    <source>
        <dbReference type="ARBA" id="ARBA00022723"/>
    </source>
</evidence>
<reference evidence="10" key="2">
    <citation type="submission" date="2025-09" db="UniProtKB">
        <authorList>
            <consortium name="Ensembl"/>
        </authorList>
    </citation>
    <scope>IDENTIFICATION</scope>
</reference>
<evidence type="ECO:0000256" key="1">
    <source>
        <dbReference type="ARBA" id="ARBA00004123"/>
    </source>
</evidence>
<dbReference type="Proteomes" id="UP000261660">
    <property type="component" value="Unplaced"/>
</dbReference>
<protein>
    <recommendedName>
        <fullName evidence="9">C2H2-type domain-containing protein</fullName>
    </recommendedName>
</protein>
<dbReference type="FunFam" id="3.30.160.60:FF:000182">
    <property type="entry name" value="zinc finger protein 366"/>
    <property type="match status" value="1"/>
</dbReference>
<dbReference type="PROSITE" id="PS50157">
    <property type="entry name" value="ZINC_FINGER_C2H2_2"/>
    <property type="match status" value="3"/>
</dbReference>
<accession>A0A3Q3M2I8</accession>
<evidence type="ECO:0000256" key="4">
    <source>
        <dbReference type="ARBA" id="ARBA00022771"/>
    </source>
</evidence>
<dbReference type="Pfam" id="PF00096">
    <property type="entry name" value="zf-C2H2"/>
    <property type="match status" value="3"/>
</dbReference>
<sequence>LLKSTFDEVHKTISTCPSAIQEASQQVYGVRLRTSRNPSNPYACKHYGQCHLRLQQCFQQPIAGNKRTRLLYPPGCSPFRCTVCSREFNRMENLKTHLRIHTGERPYTCSVCSKCFRHSGALTRHFRIHTGEKPYVCGQCGKSFRNPGGLKFHQRSHNK</sequence>
<dbReference type="SMART" id="SM00355">
    <property type="entry name" value="ZnF_C2H2"/>
    <property type="match status" value="3"/>
</dbReference>
<dbReference type="SUPFAM" id="SSF57667">
    <property type="entry name" value="beta-beta-alpha zinc fingers"/>
    <property type="match status" value="2"/>
</dbReference>
<comment type="subcellular location">
    <subcellularLocation>
        <location evidence="1">Nucleus</location>
    </subcellularLocation>
</comment>
<dbReference type="PROSITE" id="PS00028">
    <property type="entry name" value="ZINC_FINGER_C2H2_1"/>
    <property type="match status" value="3"/>
</dbReference>
<dbReference type="GO" id="GO:0008270">
    <property type="term" value="F:zinc ion binding"/>
    <property type="evidence" value="ECO:0007669"/>
    <property type="project" value="UniProtKB-KW"/>
</dbReference>
<evidence type="ECO:0000256" key="8">
    <source>
        <dbReference type="PROSITE-ProRule" id="PRU00042"/>
    </source>
</evidence>
<dbReference type="InterPro" id="IPR050331">
    <property type="entry name" value="Zinc_finger"/>
</dbReference>
<reference evidence="10" key="1">
    <citation type="submission" date="2025-08" db="UniProtKB">
        <authorList>
            <consortium name="Ensembl"/>
        </authorList>
    </citation>
    <scope>IDENTIFICATION</scope>
</reference>
<dbReference type="PANTHER" id="PTHR16515:SF49">
    <property type="entry name" value="GASTRULA ZINC FINGER PROTEIN XLCGF49.1-LIKE-RELATED"/>
    <property type="match status" value="1"/>
</dbReference>
<dbReference type="Ensembl" id="ENSLBET00000015754.1">
    <property type="protein sequence ID" value="ENSLBEP00000014845.1"/>
    <property type="gene ID" value="ENSLBEG00000011588.1"/>
</dbReference>
<name>A0A3Q3M2I8_9LABR</name>
<evidence type="ECO:0000313" key="11">
    <source>
        <dbReference type="Proteomes" id="UP000261660"/>
    </source>
</evidence>
<dbReference type="PANTHER" id="PTHR16515">
    <property type="entry name" value="PR DOMAIN ZINC FINGER PROTEIN"/>
    <property type="match status" value="1"/>
</dbReference>
<organism evidence="10 11">
    <name type="scientific">Labrus bergylta</name>
    <name type="common">ballan wrasse</name>
    <dbReference type="NCBI Taxonomy" id="56723"/>
    <lineage>
        <taxon>Eukaryota</taxon>
        <taxon>Metazoa</taxon>
        <taxon>Chordata</taxon>
        <taxon>Craniata</taxon>
        <taxon>Vertebrata</taxon>
        <taxon>Euteleostomi</taxon>
        <taxon>Actinopterygii</taxon>
        <taxon>Neopterygii</taxon>
        <taxon>Teleostei</taxon>
        <taxon>Neoteleostei</taxon>
        <taxon>Acanthomorphata</taxon>
        <taxon>Eupercaria</taxon>
        <taxon>Labriformes</taxon>
        <taxon>Labridae</taxon>
        <taxon>Labrus</taxon>
    </lineage>
</organism>
<dbReference type="GeneTree" id="ENSGT01150000286934"/>
<dbReference type="InterPro" id="IPR036236">
    <property type="entry name" value="Znf_C2H2_sf"/>
</dbReference>
<dbReference type="FunFam" id="3.30.160.60:FF:000902">
    <property type="entry name" value="Zinc finger protein 445"/>
    <property type="match status" value="1"/>
</dbReference>
<keyword evidence="6" id="KW-0238">DNA-binding</keyword>
<dbReference type="GO" id="GO:0010468">
    <property type="term" value="P:regulation of gene expression"/>
    <property type="evidence" value="ECO:0007669"/>
    <property type="project" value="UniProtKB-ARBA"/>
</dbReference>
<dbReference type="STRING" id="56723.ENSLBEP00000014845"/>
<feature type="domain" description="C2H2-type" evidence="9">
    <location>
        <begin position="107"/>
        <end position="134"/>
    </location>
</feature>
<evidence type="ECO:0000259" key="9">
    <source>
        <dbReference type="PROSITE" id="PS50157"/>
    </source>
</evidence>
<dbReference type="GO" id="GO:0005634">
    <property type="term" value="C:nucleus"/>
    <property type="evidence" value="ECO:0007669"/>
    <property type="project" value="UniProtKB-SubCell"/>
</dbReference>
<proteinExistence type="predicted"/>
<dbReference type="InParanoid" id="A0A3Q3M2I8"/>
<dbReference type="Gene3D" id="3.30.160.60">
    <property type="entry name" value="Classic Zinc Finger"/>
    <property type="match status" value="3"/>
</dbReference>
<evidence type="ECO:0000256" key="3">
    <source>
        <dbReference type="ARBA" id="ARBA00022737"/>
    </source>
</evidence>
<dbReference type="FunFam" id="3.30.160.60:FF:000624">
    <property type="entry name" value="zinc finger protein 697"/>
    <property type="match status" value="1"/>
</dbReference>
<keyword evidence="7" id="KW-0539">Nucleus</keyword>
<keyword evidence="4 8" id="KW-0863">Zinc-finger</keyword>
<evidence type="ECO:0000256" key="7">
    <source>
        <dbReference type="ARBA" id="ARBA00023242"/>
    </source>
</evidence>
<keyword evidence="3" id="KW-0677">Repeat</keyword>
<keyword evidence="2" id="KW-0479">Metal-binding</keyword>
<dbReference type="AlphaFoldDB" id="A0A3Q3M2I8"/>
<dbReference type="GO" id="GO:0003677">
    <property type="term" value="F:DNA binding"/>
    <property type="evidence" value="ECO:0007669"/>
    <property type="project" value="UniProtKB-KW"/>
</dbReference>
<evidence type="ECO:0000256" key="6">
    <source>
        <dbReference type="ARBA" id="ARBA00023125"/>
    </source>
</evidence>
<dbReference type="InterPro" id="IPR013087">
    <property type="entry name" value="Znf_C2H2_type"/>
</dbReference>
<keyword evidence="11" id="KW-1185">Reference proteome</keyword>
<evidence type="ECO:0000313" key="10">
    <source>
        <dbReference type="Ensembl" id="ENSLBEP00000014845.1"/>
    </source>
</evidence>
<feature type="domain" description="C2H2-type" evidence="9">
    <location>
        <begin position="135"/>
        <end position="159"/>
    </location>
</feature>